<dbReference type="AlphaFoldDB" id="A0A2W4R461"/>
<reference evidence="2 3" key="1">
    <citation type="journal article" date="2018" name="Aquat. Microb. Ecol.">
        <title>Gammaproteobacterial methanotrophs dominate.</title>
        <authorList>
            <person name="Rissanen A.J."/>
            <person name="Saarenheimo J."/>
            <person name="Tiirola M."/>
            <person name="Peura S."/>
            <person name="Aalto S.L."/>
            <person name="Karvinen A."/>
            <person name="Nykanen H."/>
        </authorList>
    </citation>
    <scope>NUCLEOTIDE SEQUENCE [LARGE SCALE GENOMIC DNA]</scope>
    <source>
        <strain evidence="2">AMbin10</strain>
    </source>
</reference>
<evidence type="ECO:0000313" key="2">
    <source>
        <dbReference type="EMBL" id="PZN74918.1"/>
    </source>
</evidence>
<dbReference type="EMBL" id="QJPH01000408">
    <property type="protein sequence ID" value="PZN74918.1"/>
    <property type="molecule type" value="Genomic_DNA"/>
</dbReference>
<dbReference type="InterPro" id="IPR025248">
    <property type="entry name" value="DUF4007"/>
</dbReference>
<evidence type="ECO:0000259" key="1">
    <source>
        <dbReference type="Pfam" id="PF13182"/>
    </source>
</evidence>
<accession>A0A2W4R461</accession>
<dbReference type="Pfam" id="PF13182">
    <property type="entry name" value="DUF4007"/>
    <property type="match status" value="1"/>
</dbReference>
<proteinExistence type="predicted"/>
<protein>
    <submittedName>
        <fullName evidence="2">DUF4007 domain-containing protein</fullName>
    </submittedName>
</protein>
<name>A0A2W4R461_9GAMM</name>
<comment type="caution">
    <text evidence="2">The sequence shown here is derived from an EMBL/GenBank/DDBJ whole genome shotgun (WGS) entry which is preliminary data.</text>
</comment>
<organism evidence="2 3">
    <name type="scientific">Candidatus Methylumidiphilus alinenensis</name>
    <dbReference type="NCBI Taxonomy" id="2202197"/>
    <lineage>
        <taxon>Bacteria</taxon>
        <taxon>Pseudomonadati</taxon>
        <taxon>Pseudomonadota</taxon>
        <taxon>Gammaproteobacteria</taxon>
        <taxon>Methylococcales</taxon>
        <taxon>Candidatus Methylumidiphilus</taxon>
    </lineage>
</organism>
<sequence length="302" mass="34040">MKINKDKTAFGRHETFPLRYGWLTKGVEAVKKEPDIFSRPEHAMVELGVGRNMVNAIQYWLQASRMVDFAEGLAQPTELGETLLGEGGDRYLEDEATLWIIHWLLASNAELATGIYWFFNRFSMTHFNSEELLRTLGEFIGHELQSSRSQSTLKSDVSTLLRLYAPDVGRSDEHLDSPLASLHVIESTGGGCYRSIREMRPFLPPVALHFALAQRFDADLQGGPLPMRSVLYGDSGWAAPGAVFRLSEEGLMAVLSKVMERYPNCYELRDTAGLNQIYLGNNPQKPLEVLKNHYREGMAWVA</sequence>
<evidence type="ECO:0000313" key="3">
    <source>
        <dbReference type="Proteomes" id="UP000249396"/>
    </source>
</evidence>
<feature type="domain" description="DUF4007" evidence="1">
    <location>
        <begin position="10"/>
        <end position="294"/>
    </location>
</feature>
<dbReference type="Proteomes" id="UP000249396">
    <property type="component" value="Unassembled WGS sequence"/>
</dbReference>
<gene>
    <name evidence="2" type="ORF">DM484_20115</name>
</gene>